<proteinExistence type="inferred from homology"/>
<comment type="caution">
    <text evidence="4">The sequence shown here is derived from an EMBL/GenBank/DDBJ whole genome shotgun (WGS) entry which is preliminary data.</text>
</comment>
<sequence>MTSKRLHPSTIMNALSRREEDTLMKATKARALKECDPVVKAFAECATGRTVSVAWACRGQLRSVQECMVQYTGPEPMERVRAEYLRLRDQQLQNPEAFPNSQS</sequence>
<evidence type="ECO:0000313" key="4">
    <source>
        <dbReference type="EMBL" id="KAF9499774.1"/>
    </source>
</evidence>
<gene>
    <name evidence="4" type="ORF">BDN71DRAFT_1586431</name>
</gene>
<keyword evidence="3" id="KW-0472">Membrane</keyword>
<evidence type="ECO:0000256" key="2">
    <source>
        <dbReference type="ARBA" id="ARBA00023157"/>
    </source>
</evidence>
<keyword evidence="3" id="KW-0496">Mitochondrion</keyword>
<dbReference type="OrthoDB" id="6224010at2759"/>
<comment type="similarity">
    <text evidence="1 3">Belongs to the CMC family.</text>
</comment>
<evidence type="ECO:0000256" key="3">
    <source>
        <dbReference type="RuleBase" id="RU364104"/>
    </source>
</evidence>
<keyword evidence="2" id="KW-1015">Disulfide bond</keyword>
<protein>
    <recommendedName>
        <fullName evidence="3">COX assembly mitochondrial protein</fullName>
    </recommendedName>
</protein>
<dbReference type="AlphaFoldDB" id="A0A9P6A555"/>
<dbReference type="PANTHER" id="PTHR22977:SF5">
    <property type="entry name" value="COX ASSEMBLY MITOCHONDRIAL PROTEIN HOMOLOG"/>
    <property type="match status" value="1"/>
</dbReference>
<dbReference type="PANTHER" id="PTHR22977">
    <property type="entry name" value="COX ASSEMBLY MITOCHONDRIAL PROTEIN"/>
    <property type="match status" value="1"/>
</dbReference>
<dbReference type="Proteomes" id="UP000807025">
    <property type="component" value="Unassembled WGS sequence"/>
</dbReference>
<dbReference type="EMBL" id="MU154530">
    <property type="protein sequence ID" value="KAF9499774.1"/>
    <property type="molecule type" value="Genomic_DNA"/>
</dbReference>
<accession>A0A9P6A555</accession>
<keyword evidence="3" id="KW-0143">Chaperone</keyword>
<organism evidence="4 5">
    <name type="scientific">Pleurotus eryngii</name>
    <name type="common">Boletus of the steppes</name>
    <dbReference type="NCBI Taxonomy" id="5323"/>
    <lineage>
        <taxon>Eukaryota</taxon>
        <taxon>Fungi</taxon>
        <taxon>Dikarya</taxon>
        <taxon>Basidiomycota</taxon>
        <taxon>Agaricomycotina</taxon>
        <taxon>Agaricomycetes</taxon>
        <taxon>Agaricomycetidae</taxon>
        <taxon>Agaricales</taxon>
        <taxon>Pleurotineae</taxon>
        <taxon>Pleurotaceae</taxon>
        <taxon>Pleurotus</taxon>
    </lineage>
</organism>
<keyword evidence="5" id="KW-1185">Reference proteome</keyword>
<evidence type="ECO:0000256" key="1">
    <source>
        <dbReference type="ARBA" id="ARBA00007347"/>
    </source>
</evidence>
<comment type="function">
    <text evidence="3">Required for mitochondrial cytochrome c oxidase (COX) assembly and respiration.</text>
</comment>
<keyword evidence="3" id="KW-0999">Mitochondrion inner membrane</keyword>
<reference evidence="4" key="1">
    <citation type="submission" date="2020-11" db="EMBL/GenBank/DDBJ databases">
        <authorList>
            <consortium name="DOE Joint Genome Institute"/>
            <person name="Ahrendt S."/>
            <person name="Riley R."/>
            <person name="Andreopoulos W."/>
            <person name="Labutti K."/>
            <person name="Pangilinan J."/>
            <person name="Ruiz-Duenas F.J."/>
            <person name="Barrasa J.M."/>
            <person name="Sanchez-Garcia M."/>
            <person name="Camarero S."/>
            <person name="Miyauchi S."/>
            <person name="Serrano A."/>
            <person name="Linde D."/>
            <person name="Babiker R."/>
            <person name="Drula E."/>
            <person name="Ayuso-Fernandez I."/>
            <person name="Pacheco R."/>
            <person name="Padilla G."/>
            <person name="Ferreira P."/>
            <person name="Barriuso J."/>
            <person name="Kellner H."/>
            <person name="Castanera R."/>
            <person name="Alfaro M."/>
            <person name="Ramirez L."/>
            <person name="Pisabarro A.G."/>
            <person name="Kuo A."/>
            <person name="Tritt A."/>
            <person name="Lipzen A."/>
            <person name="He G."/>
            <person name="Yan M."/>
            <person name="Ng V."/>
            <person name="Cullen D."/>
            <person name="Martin F."/>
            <person name="Rosso M.-N."/>
            <person name="Henrissat B."/>
            <person name="Hibbett D."/>
            <person name="Martinez A.T."/>
            <person name="Grigoriev I.V."/>
        </authorList>
    </citation>
    <scope>NUCLEOTIDE SEQUENCE</scope>
    <source>
        <strain evidence="4">ATCC 90797</strain>
    </source>
</reference>
<dbReference type="Pfam" id="PF08583">
    <property type="entry name" value="Cmc1"/>
    <property type="match status" value="1"/>
</dbReference>
<name>A0A9P6A555_PLEER</name>
<comment type="subcellular location">
    <subcellularLocation>
        <location evidence="3">Mitochondrion inner membrane</location>
    </subcellularLocation>
</comment>
<evidence type="ECO:0000313" key="5">
    <source>
        <dbReference type="Proteomes" id="UP000807025"/>
    </source>
</evidence>
<dbReference type="InterPro" id="IPR013892">
    <property type="entry name" value="Cyt_c_biogenesis_Cmc1-like"/>
</dbReference>
<dbReference type="GO" id="GO:0005743">
    <property type="term" value="C:mitochondrial inner membrane"/>
    <property type="evidence" value="ECO:0007669"/>
    <property type="project" value="UniProtKB-SubCell"/>
</dbReference>